<dbReference type="GO" id="GO:0016787">
    <property type="term" value="F:hydrolase activity"/>
    <property type="evidence" value="ECO:0007669"/>
    <property type="project" value="UniProtKB-KW"/>
</dbReference>
<keyword evidence="3" id="KW-0378">Hydrolase</keyword>
<dbReference type="Gene3D" id="3.40.720.10">
    <property type="entry name" value="Alkaline Phosphatase, subunit A"/>
    <property type="match status" value="1"/>
</dbReference>
<dbReference type="PANTHER" id="PTHR42693">
    <property type="entry name" value="ARYLSULFATASE FAMILY MEMBER"/>
    <property type="match status" value="1"/>
</dbReference>
<evidence type="ECO:0000256" key="1">
    <source>
        <dbReference type="ARBA" id="ARBA00008779"/>
    </source>
</evidence>
<accession>A0A2Z4FGD7</accession>
<organism evidence="5 6">
    <name type="scientific">Bradymonas sediminis</name>
    <dbReference type="NCBI Taxonomy" id="1548548"/>
    <lineage>
        <taxon>Bacteria</taxon>
        <taxon>Deltaproteobacteria</taxon>
        <taxon>Bradymonadales</taxon>
        <taxon>Bradymonadaceae</taxon>
        <taxon>Bradymonas</taxon>
    </lineage>
</organism>
<dbReference type="OrthoDB" id="5500422at2"/>
<sequence length="780" mass="87340">MSKKRFQGHIALDVRDSQADWSAYESPSAEKDAPNILYIVWDDVGFGAFESFGGLIETPNMTRLANQGLRFTNFHTTALCSPTRSCLLTGRNATSNGMACIAEASSGFPGSNGHIPFENGFISEILVDRGYNTYAVGKWHLTPGEQTHMAASKRQWPLGRGFERFYGFLGGETDQYYPDLFQDNQPAEITKSPEEGYHLSVDIADTAIRYIRDAKVIAPQKPWLMYFCPGAGHAPHQVPKEWPDKYAGKFDMGWDKYREEALKRQIKMGILPKGTELPPINAYINEKSADGKKWPDTDIIRDWDSLKDDEKTLFCRMAEVYAGFVSHCDHHIGRLLDYLDETGQLDNTLVVVVSDNGASGEGGPNGSVNENKFFNSVPDSLEDNMKYLDVLGSTKTYNHYPNGWAQAFCAPFKMYKRYSGHEGGTADPMIISWPKGIKSKGETRDQYCHAIDIVPTIYDCLGIEPPDVVKGYTQSELEGVSFKHTFEDKKAPTKKRAQIYGMLGSRGIWYEGWHAATVHPTVSGWGNFASDRWELFNLDEDRSQAHDLARKHPHKLEQLKQLWFGFAGRYNGLPLDDRTAREVLMSPRPQPSPDRDVYVYYPDCADVPEMVAAKTHGRSFDIGCELKVEKERAKGVLFAQGGRFGGHSLFIKDRRLHYVYNWLGETEQIVTSNKTIPTGKHTFGARFDMTGSDGPSPTGRVDLYIDEQVVGTIEIKTQPGAFSLAGEGLAVGRDSGQPVSSEYQSPFTFEGGTIKQVTIDLRGERIRDLDKEALAMMSRD</sequence>
<proteinExistence type="inferred from homology"/>
<comment type="similarity">
    <text evidence="1">Belongs to the sulfatase family.</text>
</comment>
<dbReference type="Proteomes" id="UP000249799">
    <property type="component" value="Chromosome"/>
</dbReference>
<evidence type="ECO:0000256" key="3">
    <source>
        <dbReference type="ARBA" id="ARBA00022801"/>
    </source>
</evidence>
<dbReference type="EMBL" id="CP030032">
    <property type="protein sequence ID" value="AWV88032.1"/>
    <property type="molecule type" value="Genomic_DNA"/>
</dbReference>
<dbReference type="SUPFAM" id="SSF53649">
    <property type="entry name" value="Alkaline phosphatase-like"/>
    <property type="match status" value="1"/>
</dbReference>
<dbReference type="InterPro" id="IPR024607">
    <property type="entry name" value="Sulfatase_CS"/>
</dbReference>
<gene>
    <name evidence="5" type="ORF">DN745_01265</name>
</gene>
<evidence type="ECO:0000313" key="6">
    <source>
        <dbReference type="Proteomes" id="UP000249799"/>
    </source>
</evidence>
<dbReference type="PROSITE" id="PS00149">
    <property type="entry name" value="SULFATASE_2"/>
    <property type="match status" value="1"/>
</dbReference>
<dbReference type="PANTHER" id="PTHR42693:SF43">
    <property type="entry name" value="BLL2667 PROTEIN"/>
    <property type="match status" value="1"/>
</dbReference>
<evidence type="ECO:0000256" key="4">
    <source>
        <dbReference type="ARBA" id="ARBA00022837"/>
    </source>
</evidence>
<reference evidence="5 6" key="1">
    <citation type="submission" date="2018-06" db="EMBL/GenBank/DDBJ databases">
        <title>Lujinxingia sediminis gen. nov. sp. nov., a new facultative anaerobic member of the class Deltaproteobacteria, and proposal of Lujinxingaceae fam. nov.</title>
        <authorList>
            <person name="Guo L.-Y."/>
            <person name="Li C.-M."/>
            <person name="Wang S."/>
            <person name="Du Z.-J."/>
        </authorList>
    </citation>
    <scope>NUCLEOTIDE SEQUENCE [LARGE SCALE GENOMIC DNA]</scope>
    <source>
        <strain evidence="5 6">FA350</strain>
    </source>
</reference>
<dbReference type="RefSeq" id="WP_111331412.1">
    <property type="nucleotide sequence ID" value="NZ_CP030032.1"/>
</dbReference>
<evidence type="ECO:0000256" key="2">
    <source>
        <dbReference type="ARBA" id="ARBA00022723"/>
    </source>
</evidence>
<evidence type="ECO:0000313" key="5">
    <source>
        <dbReference type="EMBL" id="AWV88032.1"/>
    </source>
</evidence>
<dbReference type="KEGG" id="bsed:DN745_01265"/>
<keyword evidence="2" id="KW-0479">Metal-binding</keyword>
<dbReference type="CDD" id="cd16025">
    <property type="entry name" value="PAS_like"/>
    <property type="match status" value="1"/>
</dbReference>
<dbReference type="PROSITE" id="PS00523">
    <property type="entry name" value="SULFATASE_1"/>
    <property type="match status" value="1"/>
</dbReference>
<dbReference type="GO" id="GO:0046872">
    <property type="term" value="F:metal ion binding"/>
    <property type="evidence" value="ECO:0007669"/>
    <property type="project" value="UniProtKB-KW"/>
</dbReference>
<keyword evidence="6" id="KW-1185">Reference proteome</keyword>
<protein>
    <submittedName>
        <fullName evidence="5">Arylsulfatase</fullName>
    </submittedName>
</protein>
<dbReference type="InterPro" id="IPR050738">
    <property type="entry name" value="Sulfatase"/>
</dbReference>
<dbReference type="Gene3D" id="3.30.1120.10">
    <property type="match status" value="1"/>
</dbReference>
<dbReference type="InterPro" id="IPR000917">
    <property type="entry name" value="Sulfatase_N"/>
</dbReference>
<name>A0A2Z4FGD7_9DELT</name>
<dbReference type="InterPro" id="IPR017850">
    <property type="entry name" value="Alkaline_phosphatase_core_sf"/>
</dbReference>
<dbReference type="Pfam" id="PF00884">
    <property type="entry name" value="Sulfatase"/>
    <property type="match status" value="1"/>
</dbReference>
<dbReference type="AlphaFoldDB" id="A0A2Z4FGD7"/>
<keyword evidence="4" id="KW-0106">Calcium</keyword>